<dbReference type="CDD" id="cd07333">
    <property type="entry name" value="M48C_bepA_like"/>
    <property type="match status" value="1"/>
</dbReference>
<keyword evidence="6 8" id="KW-0482">Metalloprotease</keyword>
<name>A0A6I6JTZ2_9BACT</name>
<proteinExistence type="predicted"/>
<evidence type="ECO:0000256" key="1">
    <source>
        <dbReference type="ARBA" id="ARBA00001947"/>
    </source>
</evidence>
<evidence type="ECO:0000313" key="8">
    <source>
        <dbReference type="EMBL" id="QGY43647.1"/>
    </source>
</evidence>
<protein>
    <submittedName>
        <fullName evidence="8">M48 family metalloprotease</fullName>
    </submittedName>
</protein>
<keyword evidence="2 8" id="KW-0645">Protease</keyword>
<reference evidence="8 9" key="1">
    <citation type="submission" date="2019-11" db="EMBL/GenBank/DDBJ databases">
        <authorList>
            <person name="Zheng R.K."/>
            <person name="Sun C.M."/>
        </authorList>
    </citation>
    <scope>NUCLEOTIDE SEQUENCE [LARGE SCALE GENOMIC DNA]</scope>
    <source>
        <strain evidence="8 9">WC007</strain>
    </source>
</reference>
<accession>A0A6I6JTZ2</accession>
<sequence>MKKRQVLSKLALLIAAILLIPSCAVNPVTGKKQLMLMTEEQEIELGAQYDPTVIATFGLYENPDLQTFIEKKGTELAKISHRPNLEYHFRILDSPVINAFAVPGGYIYMTRGILAHFNNEAELIGVLGHEMGHITARHTASQQSKQQLGQLLLVGGMIVSEDFRQFADYAMQGMQLLFLKFSRDNERQSDKLGVEYSTKIGYDAHKMADFFHVLDKMQMESESGGIPTFYSTHPDPGDRYNDVNQRATSWQDSLNSNNWTVNEDNYLRMIDGIVYGEDPRQGYVESGIFYHPEMKFKFPVPSGWQLENSPLQVQMAPSDGKAAVIFTLAKQKTAAEAAQTVVQELNLTTLESRNVTVNGLPTVVISSQQVSQNEQTGAEQTIKVLSYFIEYSGSVYVFHGVSSGENFSNYLQTFELTMSNFNRLTEASKLNVKPKRIKIQSVRNSGTLADALKAFGVSQNQMNELALLNNMELTEQVSRGKLIKLIGD</sequence>
<evidence type="ECO:0000256" key="6">
    <source>
        <dbReference type="ARBA" id="ARBA00023049"/>
    </source>
</evidence>
<dbReference type="AlphaFoldDB" id="A0A6I6JTZ2"/>
<dbReference type="Gene3D" id="3.40.1000.10">
    <property type="entry name" value="Mog1/PsbP, alpha/beta/alpha sandwich"/>
    <property type="match status" value="1"/>
</dbReference>
<dbReference type="GO" id="GO:0016020">
    <property type="term" value="C:membrane"/>
    <property type="evidence" value="ECO:0007669"/>
    <property type="project" value="TreeGrafter"/>
</dbReference>
<dbReference type="Gene3D" id="3.30.2010.10">
    <property type="entry name" value="Metalloproteases ('zincins'), catalytic domain"/>
    <property type="match status" value="1"/>
</dbReference>
<dbReference type="PANTHER" id="PTHR22726">
    <property type="entry name" value="METALLOENDOPEPTIDASE OMA1"/>
    <property type="match status" value="1"/>
</dbReference>
<evidence type="ECO:0000256" key="4">
    <source>
        <dbReference type="ARBA" id="ARBA00022801"/>
    </source>
</evidence>
<dbReference type="Pfam" id="PF01435">
    <property type="entry name" value="Peptidase_M48"/>
    <property type="match status" value="1"/>
</dbReference>
<evidence type="ECO:0000259" key="7">
    <source>
        <dbReference type="Pfam" id="PF01435"/>
    </source>
</evidence>
<keyword evidence="9" id="KW-1185">Reference proteome</keyword>
<dbReference type="KEGG" id="mcos:GM418_08235"/>
<dbReference type="PANTHER" id="PTHR22726:SF1">
    <property type="entry name" value="METALLOENDOPEPTIDASE OMA1, MITOCHONDRIAL"/>
    <property type="match status" value="1"/>
</dbReference>
<dbReference type="EMBL" id="CP046401">
    <property type="protein sequence ID" value="QGY43647.1"/>
    <property type="molecule type" value="Genomic_DNA"/>
</dbReference>
<dbReference type="InterPro" id="IPR001915">
    <property type="entry name" value="Peptidase_M48"/>
</dbReference>
<comment type="cofactor">
    <cofactor evidence="1">
        <name>Zn(2+)</name>
        <dbReference type="ChEBI" id="CHEBI:29105"/>
    </cofactor>
</comment>
<feature type="domain" description="Peptidase M48" evidence="7">
    <location>
        <begin position="67"/>
        <end position="246"/>
    </location>
</feature>
<keyword evidence="4" id="KW-0378">Hydrolase</keyword>
<evidence type="ECO:0000256" key="3">
    <source>
        <dbReference type="ARBA" id="ARBA00022723"/>
    </source>
</evidence>
<keyword evidence="3" id="KW-0479">Metal-binding</keyword>
<evidence type="ECO:0000256" key="2">
    <source>
        <dbReference type="ARBA" id="ARBA00022670"/>
    </source>
</evidence>
<dbReference type="GO" id="GO:0051603">
    <property type="term" value="P:proteolysis involved in protein catabolic process"/>
    <property type="evidence" value="ECO:0007669"/>
    <property type="project" value="TreeGrafter"/>
</dbReference>
<gene>
    <name evidence="8" type="ORF">GM418_08235</name>
</gene>
<dbReference type="Proteomes" id="UP000428260">
    <property type="component" value="Chromosome"/>
</dbReference>
<keyword evidence="5" id="KW-0862">Zinc</keyword>
<dbReference type="InterPro" id="IPR051156">
    <property type="entry name" value="Mito/Outer_Membr_Metalloprot"/>
</dbReference>
<evidence type="ECO:0000313" key="9">
    <source>
        <dbReference type="Proteomes" id="UP000428260"/>
    </source>
</evidence>
<dbReference type="GO" id="GO:0004222">
    <property type="term" value="F:metalloendopeptidase activity"/>
    <property type="evidence" value="ECO:0007669"/>
    <property type="project" value="InterPro"/>
</dbReference>
<organism evidence="8 9">
    <name type="scientific">Maribellus comscasis</name>
    <dbReference type="NCBI Taxonomy" id="2681766"/>
    <lineage>
        <taxon>Bacteria</taxon>
        <taxon>Pseudomonadati</taxon>
        <taxon>Bacteroidota</taxon>
        <taxon>Bacteroidia</taxon>
        <taxon>Marinilabiliales</taxon>
        <taxon>Prolixibacteraceae</taxon>
        <taxon>Maribellus</taxon>
    </lineage>
</organism>
<evidence type="ECO:0000256" key="5">
    <source>
        <dbReference type="ARBA" id="ARBA00022833"/>
    </source>
</evidence>
<dbReference type="GO" id="GO:0046872">
    <property type="term" value="F:metal ion binding"/>
    <property type="evidence" value="ECO:0007669"/>
    <property type="project" value="UniProtKB-KW"/>
</dbReference>
<dbReference type="RefSeq" id="WP_158864984.1">
    <property type="nucleotide sequence ID" value="NZ_CP046401.1"/>
</dbReference>